<dbReference type="Proteomes" id="UP000237351">
    <property type="component" value="Chromosome"/>
</dbReference>
<comment type="similarity">
    <text evidence="5">Belongs to the RimM family.</text>
</comment>
<dbReference type="InterPro" id="IPR011033">
    <property type="entry name" value="PRC_barrel-like_sf"/>
</dbReference>
<sequence length="180" mass="20457">MALQDSSKVLIGEIQGLHGIKGAVRCRFYINHIKDIEKCSVFVDEHGHEYKVLEMIPTRHRENFILKINNIISADQAEKLRGMSLYVKRQDLPPLQSNEYLYADLIGLKVLTVDEKDYGRIISVHNFGAGDILEVQLKATTKKVLIPFTNDAVPEIDLIKKTIKINEDFVPIVTGQEEKV</sequence>
<evidence type="ECO:0000256" key="3">
    <source>
        <dbReference type="ARBA" id="ARBA00022552"/>
    </source>
</evidence>
<dbReference type="EMBL" id="CP008743">
    <property type="protein sequence ID" value="ARN84429.1"/>
    <property type="molecule type" value="Genomic_DNA"/>
</dbReference>
<dbReference type="InterPro" id="IPR027275">
    <property type="entry name" value="PRC-brl_dom"/>
</dbReference>
<dbReference type="GO" id="GO:0005737">
    <property type="term" value="C:cytoplasm"/>
    <property type="evidence" value="ECO:0007669"/>
    <property type="project" value="UniProtKB-SubCell"/>
</dbReference>
<dbReference type="GO" id="GO:0043022">
    <property type="term" value="F:ribosome binding"/>
    <property type="evidence" value="ECO:0007669"/>
    <property type="project" value="InterPro"/>
</dbReference>
<dbReference type="GO" id="GO:0042274">
    <property type="term" value="P:ribosomal small subunit biogenesis"/>
    <property type="evidence" value="ECO:0007669"/>
    <property type="project" value="UniProtKB-UniRule"/>
</dbReference>
<comment type="domain">
    <text evidence="5">The PRC barrel domain binds ribosomal protein uS19.</text>
</comment>
<dbReference type="PANTHER" id="PTHR33692">
    <property type="entry name" value="RIBOSOME MATURATION FACTOR RIMM"/>
    <property type="match status" value="1"/>
</dbReference>
<protein>
    <recommendedName>
        <fullName evidence="5">Ribosome maturation factor RimM</fullName>
    </recommendedName>
</protein>
<dbReference type="Gene3D" id="2.30.30.240">
    <property type="entry name" value="PRC-barrel domain"/>
    <property type="match status" value="1"/>
</dbReference>
<evidence type="ECO:0000313" key="9">
    <source>
        <dbReference type="Proteomes" id="UP000237351"/>
    </source>
</evidence>
<dbReference type="InterPro" id="IPR011961">
    <property type="entry name" value="RimM"/>
</dbReference>
<gene>
    <name evidence="5" type="primary">rimM</name>
    <name evidence="8" type="ORF">GQ61_02820</name>
</gene>
<comment type="subunit">
    <text evidence="5">Binds ribosomal protein uS19.</text>
</comment>
<dbReference type="KEGG" id="naf:GQ61_02820"/>
<keyword evidence="2 5" id="KW-0690">Ribosome biogenesis</keyword>
<dbReference type="SUPFAM" id="SSF50346">
    <property type="entry name" value="PRC-barrel domain"/>
    <property type="match status" value="1"/>
</dbReference>
<dbReference type="RefSeq" id="WP_085783824.1">
    <property type="nucleotide sequence ID" value="NZ_CP008743.1"/>
</dbReference>
<proteinExistence type="inferred from homology"/>
<dbReference type="Pfam" id="PF05239">
    <property type="entry name" value="PRC"/>
    <property type="match status" value="1"/>
</dbReference>
<evidence type="ECO:0000256" key="1">
    <source>
        <dbReference type="ARBA" id="ARBA00022490"/>
    </source>
</evidence>
<dbReference type="OrthoDB" id="9788191at2"/>
<name>A0A1W6N3S0_9PROT</name>
<reference evidence="8 9" key="1">
    <citation type="submission" date="2014-06" db="EMBL/GenBank/DDBJ databases">
        <title>The genome of the endonuclear symbiont Nucleicultrix amoebiphila.</title>
        <authorList>
            <person name="Schulz F."/>
            <person name="Horn M."/>
        </authorList>
    </citation>
    <scope>NUCLEOTIDE SEQUENCE [LARGE SCALE GENOMIC DNA]</scope>
    <source>
        <strain evidence="8 9">FS5</strain>
    </source>
</reference>
<keyword evidence="1 5" id="KW-0963">Cytoplasm</keyword>
<dbReference type="STRING" id="1414854.GQ61_02820"/>
<dbReference type="PANTHER" id="PTHR33692:SF1">
    <property type="entry name" value="RIBOSOME MATURATION FACTOR RIMM"/>
    <property type="match status" value="1"/>
</dbReference>
<feature type="domain" description="PRC-barrel" evidence="7">
    <location>
        <begin position="98"/>
        <end position="167"/>
    </location>
</feature>
<dbReference type="InterPro" id="IPR036976">
    <property type="entry name" value="RimM_N_sf"/>
</dbReference>
<feature type="domain" description="RimM N-terminal" evidence="6">
    <location>
        <begin position="11"/>
        <end position="90"/>
    </location>
</feature>
<dbReference type="HAMAP" id="MF_00014">
    <property type="entry name" value="Ribosome_mat_RimM"/>
    <property type="match status" value="1"/>
</dbReference>
<dbReference type="SUPFAM" id="SSF50447">
    <property type="entry name" value="Translation proteins"/>
    <property type="match status" value="1"/>
</dbReference>
<evidence type="ECO:0000259" key="6">
    <source>
        <dbReference type="Pfam" id="PF01782"/>
    </source>
</evidence>
<keyword evidence="9" id="KW-1185">Reference proteome</keyword>
<dbReference type="Pfam" id="PF01782">
    <property type="entry name" value="RimM"/>
    <property type="match status" value="1"/>
</dbReference>
<evidence type="ECO:0000313" key="8">
    <source>
        <dbReference type="EMBL" id="ARN84429.1"/>
    </source>
</evidence>
<comment type="function">
    <text evidence="5">An accessory protein needed during the final step in the assembly of 30S ribosomal subunit, possibly for assembly of the head region. Essential for efficient processing of 16S rRNA. May be needed both before and after RbfA during the maturation of 16S rRNA. It has affinity for free ribosomal 30S subunits but not for 70S ribosomes.</text>
</comment>
<evidence type="ECO:0000256" key="5">
    <source>
        <dbReference type="HAMAP-Rule" id="MF_00014"/>
    </source>
</evidence>
<evidence type="ECO:0000256" key="4">
    <source>
        <dbReference type="ARBA" id="ARBA00023186"/>
    </source>
</evidence>
<organism evidence="8 9">
    <name type="scientific">Candidatus Nucleicultrix amoebiphila FS5</name>
    <dbReference type="NCBI Taxonomy" id="1414854"/>
    <lineage>
        <taxon>Bacteria</taxon>
        <taxon>Pseudomonadati</taxon>
        <taxon>Pseudomonadota</taxon>
        <taxon>Alphaproteobacteria</taxon>
        <taxon>Holosporales</taxon>
        <taxon>Candidatus Nucleicultricaceae</taxon>
        <taxon>Candidatus Nucleicultrix</taxon>
    </lineage>
</organism>
<dbReference type="Gene3D" id="2.40.30.60">
    <property type="entry name" value="RimM"/>
    <property type="match status" value="1"/>
</dbReference>
<accession>A0A1W6N3S0</accession>
<dbReference type="GO" id="GO:0006364">
    <property type="term" value="P:rRNA processing"/>
    <property type="evidence" value="ECO:0007669"/>
    <property type="project" value="UniProtKB-UniRule"/>
</dbReference>
<comment type="subcellular location">
    <subcellularLocation>
        <location evidence="5">Cytoplasm</location>
    </subcellularLocation>
</comment>
<evidence type="ECO:0000256" key="2">
    <source>
        <dbReference type="ARBA" id="ARBA00022517"/>
    </source>
</evidence>
<evidence type="ECO:0000259" key="7">
    <source>
        <dbReference type="Pfam" id="PF05239"/>
    </source>
</evidence>
<dbReference type="AlphaFoldDB" id="A0A1W6N3S0"/>
<keyword evidence="3 5" id="KW-0698">rRNA processing</keyword>
<keyword evidence="4 5" id="KW-0143">Chaperone</keyword>
<dbReference type="GO" id="GO:0005840">
    <property type="term" value="C:ribosome"/>
    <property type="evidence" value="ECO:0007669"/>
    <property type="project" value="InterPro"/>
</dbReference>
<dbReference type="NCBIfam" id="TIGR02273">
    <property type="entry name" value="16S_RimM"/>
    <property type="match status" value="1"/>
</dbReference>
<dbReference type="InterPro" id="IPR009000">
    <property type="entry name" value="Transl_B-barrel_sf"/>
</dbReference>
<dbReference type="InterPro" id="IPR002676">
    <property type="entry name" value="RimM_N"/>
</dbReference>